<name>A0A4Z1P6Z5_9PEZI</name>
<evidence type="ECO:0000313" key="3">
    <source>
        <dbReference type="Proteomes" id="UP000298493"/>
    </source>
</evidence>
<proteinExistence type="predicted"/>
<keyword evidence="3" id="KW-1185">Reference proteome</keyword>
<accession>A0A4Z1P6Z5</accession>
<organism evidence="2 3">
    <name type="scientific">Venturia nashicola</name>
    <dbReference type="NCBI Taxonomy" id="86259"/>
    <lineage>
        <taxon>Eukaryota</taxon>
        <taxon>Fungi</taxon>
        <taxon>Dikarya</taxon>
        <taxon>Ascomycota</taxon>
        <taxon>Pezizomycotina</taxon>
        <taxon>Dothideomycetes</taxon>
        <taxon>Pleosporomycetidae</taxon>
        <taxon>Venturiales</taxon>
        <taxon>Venturiaceae</taxon>
        <taxon>Venturia</taxon>
    </lineage>
</organism>
<protein>
    <submittedName>
        <fullName evidence="2">Uncharacterized protein</fullName>
    </submittedName>
</protein>
<comment type="caution">
    <text evidence="2">The sequence shown here is derived from an EMBL/GenBank/DDBJ whole genome shotgun (WGS) entry which is preliminary data.</text>
</comment>
<dbReference type="AlphaFoldDB" id="A0A4Z1P6Z5"/>
<feature type="region of interest" description="Disordered" evidence="1">
    <location>
        <begin position="35"/>
        <end position="78"/>
    </location>
</feature>
<sequence length="78" mass="8113">MPCPFHSSHLSTTLSDFSHIASTALHLDPAKSLASQSKNLSSVGARPSQSHSVRGSKLADSKSVSSQVGATLPPMLIE</sequence>
<evidence type="ECO:0000313" key="2">
    <source>
        <dbReference type="EMBL" id="TID16838.1"/>
    </source>
</evidence>
<dbReference type="EMBL" id="SNSC02000017">
    <property type="protein sequence ID" value="TID16838.1"/>
    <property type="molecule type" value="Genomic_DNA"/>
</dbReference>
<gene>
    <name evidence="2" type="ORF">E6O75_ATG09604</name>
</gene>
<feature type="compositionally biased region" description="Polar residues" evidence="1">
    <location>
        <begin position="35"/>
        <end position="53"/>
    </location>
</feature>
<reference evidence="2 3" key="1">
    <citation type="submission" date="2019-04" db="EMBL/GenBank/DDBJ databases">
        <title>High contiguity whole genome sequence and gene annotation resource for two Venturia nashicola isolates.</title>
        <authorList>
            <person name="Prokchorchik M."/>
            <person name="Won K."/>
            <person name="Lee Y."/>
            <person name="Choi E.D."/>
            <person name="Segonzac C."/>
            <person name="Sohn K.H."/>
        </authorList>
    </citation>
    <scope>NUCLEOTIDE SEQUENCE [LARGE SCALE GENOMIC DNA]</scope>
    <source>
        <strain evidence="2 3">PRI2</strain>
    </source>
</reference>
<dbReference type="Proteomes" id="UP000298493">
    <property type="component" value="Unassembled WGS sequence"/>
</dbReference>
<evidence type="ECO:0000256" key="1">
    <source>
        <dbReference type="SAM" id="MobiDB-lite"/>
    </source>
</evidence>